<dbReference type="VEuPathDB" id="FungiDB:BO82DRAFT_354089"/>
<sequence>MGSREDEEAEEEEKEKKKKKKKKRKKKKKKMMMMMMTMITAPLLHHQECTRNHSLTHLLTPSLTDCSTMSSGLYRVLSVLSESC</sequence>
<name>A0A319CD38_9EURO</name>
<evidence type="ECO:0000313" key="2">
    <source>
        <dbReference type="EMBL" id="PYH82209.1"/>
    </source>
</evidence>
<dbReference type="EMBL" id="KZ821697">
    <property type="protein sequence ID" value="PYH82209.1"/>
    <property type="molecule type" value="Genomic_DNA"/>
</dbReference>
<evidence type="ECO:0000313" key="3">
    <source>
        <dbReference type="Proteomes" id="UP000248340"/>
    </source>
</evidence>
<reference evidence="2 3" key="1">
    <citation type="submission" date="2016-12" db="EMBL/GenBank/DDBJ databases">
        <title>The genomes of Aspergillus section Nigri reveals drivers in fungal speciation.</title>
        <authorList>
            <consortium name="DOE Joint Genome Institute"/>
            <person name="Vesth T.C."/>
            <person name="Nybo J."/>
            <person name="Theobald S."/>
            <person name="Brandl J."/>
            <person name="Frisvad J.C."/>
            <person name="Nielsen K.F."/>
            <person name="Lyhne E.K."/>
            <person name="Kogle M.E."/>
            <person name="Kuo A."/>
            <person name="Riley R."/>
            <person name="Clum A."/>
            <person name="Nolan M."/>
            <person name="Lipzen A."/>
            <person name="Salamov A."/>
            <person name="Henrissat B."/>
            <person name="Wiebenga A."/>
            <person name="De Vries R.P."/>
            <person name="Grigoriev I.V."/>
            <person name="Mortensen U.H."/>
            <person name="Andersen M.R."/>
            <person name="Baker S.E."/>
        </authorList>
    </citation>
    <scope>NUCLEOTIDE SEQUENCE [LARGE SCALE GENOMIC DNA]</scope>
    <source>
        <strain evidence="2 3">CBS 121591</strain>
    </source>
</reference>
<dbReference type="RefSeq" id="XP_025492409.1">
    <property type="nucleotide sequence ID" value="XM_025635123.1"/>
</dbReference>
<gene>
    <name evidence="2" type="ORF">BO82DRAFT_354089</name>
</gene>
<feature type="compositionally biased region" description="Basic residues" evidence="1">
    <location>
        <begin position="16"/>
        <end position="31"/>
    </location>
</feature>
<dbReference type="GeneID" id="37137864"/>
<evidence type="ECO:0000256" key="1">
    <source>
        <dbReference type="SAM" id="MobiDB-lite"/>
    </source>
</evidence>
<protein>
    <submittedName>
        <fullName evidence="2">Uncharacterized protein</fullName>
    </submittedName>
</protein>
<dbReference type="Proteomes" id="UP000248340">
    <property type="component" value="Unassembled WGS sequence"/>
</dbReference>
<accession>A0A319CD38</accession>
<proteinExistence type="predicted"/>
<organism evidence="2 3">
    <name type="scientific">Aspergillus uvarum CBS 121591</name>
    <dbReference type="NCBI Taxonomy" id="1448315"/>
    <lineage>
        <taxon>Eukaryota</taxon>
        <taxon>Fungi</taxon>
        <taxon>Dikarya</taxon>
        <taxon>Ascomycota</taxon>
        <taxon>Pezizomycotina</taxon>
        <taxon>Eurotiomycetes</taxon>
        <taxon>Eurotiomycetidae</taxon>
        <taxon>Eurotiales</taxon>
        <taxon>Aspergillaceae</taxon>
        <taxon>Aspergillus</taxon>
        <taxon>Aspergillus subgen. Circumdati</taxon>
    </lineage>
</organism>
<keyword evidence="3" id="KW-1185">Reference proteome</keyword>
<feature type="compositionally biased region" description="Acidic residues" evidence="1">
    <location>
        <begin position="1"/>
        <end position="13"/>
    </location>
</feature>
<feature type="region of interest" description="Disordered" evidence="1">
    <location>
        <begin position="1"/>
        <end position="31"/>
    </location>
</feature>
<dbReference type="AlphaFoldDB" id="A0A319CD38"/>